<organism evidence="2 3">
    <name type="scientific">Olea europaea subsp. europaea</name>
    <dbReference type="NCBI Taxonomy" id="158383"/>
    <lineage>
        <taxon>Eukaryota</taxon>
        <taxon>Viridiplantae</taxon>
        <taxon>Streptophyta</taxon>
        <taxon>Embryophyta</taxon>
        <taxon>Tracheophyta</taxon>
        <taxon>Spermatophyta</taxon>
        <taxon>Magnoliopsida</taxon>
        <taxon>eudicotyledons</taxon>
        <taxon>Gunneridae</taxon>
        <taxon>Pentapetalae</taxon>
        <taxon>asterids</taxon>
        <taxon>lamiids</taxon>
        <taxon>Lamiales</taxon>
        <taxon>Oleaceae</taxon>
        <taxon>Oleeae</taxon>
        <taxon>Olea</taxon>
    </lineage>
</organism>
<dbReference type="Gramene" id="OE9A009316T1">
    <property type="protein sequence ID" value="OE9A009316C1"/>
    <property type="gene ID" value="OE9A009316"/>
</dbReference>
<accession>A0A8S0UJD4</accession>
<evidence type="ECO:0000256" key="1">
    <source>
        <dbReference type="SAM" id="MobiDB-lite"/>
    </source>
</evidence>
<evidence type="ECO:0000313" key="2">
    <source>
        <dbReference type="EMBL" id="CAA3017713.1"/>
    </source>
</evidence>
<reference evidence="2 3" key="1">
    <citation type="submission" date="2019-12" db="EMBL/GenBank/DDBJ databases">
        <authorList>
            <person name="Alioto T."/>
            <person name="Alioto T."/>
            <person name="Gomez Garrido J."/>
        </authorList>
    </citation>
    <scope>NUCLEOTIDE SEQUENCE [LARGE SCALE GENOMIC DNA]</scope>
</reference>
<name>A0A8S0UJD4_OLEEU</name>
<comment type="caution">
    <text evidence="2">The sequence shown here is derived from an EMBL/GenBank/DDBJ whole genome shotgun (WGS) entry which is preliminary data.</text>
</comment>
<evidence type="ECO:0000313" key="3">
    <source>
        <dbReference type="Proteomes" id="UP000594638"/>
    </source>
</evidence>
<protein>
    <submittedName>
        <fullName evidence="2">Uncharacterized protein</fullName>
    </submittedName>
</protein>
<proteinExistence type="predicted"/>
<feature type="region of interest" description="Disordered" evidence="1">
    <location>
        <begin position="1"/>
        <end position="40"/>
    </location>
</feature>
<keyword evidence="3" id="KW-1185">Reference proteome</keyword>
<feature type="compositionally biased region" description="Polar residues" evidence="1">
    <location>
        <begin position="30"/>
        <end position="40"/>
    </location>
</feature>
<dbReference type="Proteomes" id="UP000594638">
    <property type="component" value="Unassembled WGS sequence"/>
</dbReference>
<sequence>MDNYGQQWDSFPEHLHGTSGDAHPMYFTASDPQEPQPTMRTSAKWNSLELRVFIASCETVITEGHRFNKSAGKSWTTLQMKN</sequence>
<dbReference type="EMBL" id="CACTIH010007730">
    <property type="protein sequence ID" value="CAA3017713.1"/>
    <property type="molecule type" value="Genomic_DNA"/>
</dbReference>
<gene>
    <name evidence="2" type="ORF">OLEA9_A009316</name>
</gene>
<dbReference type="AlphaFoldDB" id="A0A8S0UJD4"/>